<keyword evidence="1" id="KW-1133">Transmembrane helix</keyword>
<evidence type="ECO:0000313" key="2">
    <source>
        <dbReference type="EMBL" id="EAL6851478.1"/>
    </source>
</evidence>
<evidence type="ECO:0000313" key="3">
    <source>
        <dbReference type="Proteomes" id="UP000352088"/>
    </source>
</evidence>
<dbReference type="AlphaFoldDB" id="A0A381CI52"/>
<feature type="transmembrane region" description="Helical" evidence="1">
    <location>
        <begin position="35"/>
        <end position="57"/>
    </location>
</feature>
<gene>
    <name evidence="2" type="ORF">DSX26_08425</name>
</gene>
<feature type="transmembrane region" description="Helical" evidence="1">
    <location>
        <begin position="6"/>
        <end position="23"/>
    </location>
</feature>
<sequence>MISVTLLFFLFGLNKLMCGFLFNAKNTIYKLLSYVKIHAIFINLRTLLFLILVLLAFNADLSYMGIVLFLVDLMTAISIFFAYAQLAYGFSIKDCMVYLIYGKIDKKWLKEIQK</sequence>
<name>A0A381CI52_CAMCO</name>
<protein>
    <submittedName>
        <fullName evidence="2">Uncharacterized protein</fullName>
    </submittedName>
</protein>
<dbReference type="RefSeq" id="WP_002815123.1">
    <property type="nucleotide sequence ID" value="NZ_CP172389.1"/>
</dbReference>
<keyword evidence="1" id="KW-0812">Transmembrane</keyword>
<comment type="caution">
    <text evidence="2">The sequence shown here is derived from an EMBL/GenBank/DDBJ whole genome shotgun (WGS) entry which is preliminary data.</text>
</comment>
<dbReference type="EMBL" id="AACQHW010000011">
    <property type="protein sequence ID" value="EAL6851478.1"/>
    <property type="molecule type" value="Genomic_DNA"/>
</dbReference>
<accession>A0A381CI52</accession>
<keyword evidence="1" id="KW-0472">Membrane</keyword>
<feature type="transmembrane region" description="Helical" evidence="1">
    <location>
        <begin position="63"/>
        <end position="84"/>
    </location>
</feature>
<proteinExistence type="predicted"/>
<reference evidence="2 3" key="1">
    <citation type="submission" date="2018-07" db="EMBL/GenBank/DDBJ databases">
        <authorList>
            <consortium name="NARMS: The National Antimicrobial Resistance Monitoring System"/>
        </authorList>
    </citation>
    <scope>NUCLEOTIDE SEQUENCE [LARGE SCALE GENOMIC DNA]</scope>
    <source>
        <strain evidence="2 3">CVM N17C548</strain>
    </source>
</reference>
<dbReference type="Proteomes" id="UP000352088">
    <property type="component" value="Unassembled WGS sequence"/>
</dbReference>
<evidence type="ECO:0000256" key="1">
    <source>
        <dbReference type="SAM" id="Phobius"/>
    </source>
</evidence>
<organism evidence="2 3">
    <name type="scientific">Campylobacter coli</name>
    <dbReference type="NCBI Taxonomy" id="195"/>
    <lineage>
        <taxon>Bacteria</taxon>
        <taxon>Pseudomonadati</taxon>
        <taxon>Campylobacterota</taxon>
        <taxon>Epsilonproteobacteria</taxon>
        <taxon>Campylobacterales</taxon>
        <taxon>Campylobacteraceae</taxon>
        <taxon>Campylobacter</taxon>
    </lineage>
</organism>